<dbReference type="GO" id="GO:0032809">
    <property type="term" value="C:neuronal cell body membrane"/>
    <property type="evidence" value="ECO:0007669"/>
    <property type="project" value="TreeGrafter"/>
</dbReference>
<dbReference type="Proteomes" id="UP000681722">
    <property type="component" value="Unassembled WGS sequence"/>
</dbReference>
<keyword evidence="13 20" id="KW-0472">Membrane</keyword>
<feature type="transmembrane region" description="Helical" evidence="20">
    <location>
        <begin position="6"/>
        <end position="23"/>
    </location>
</feature>
<proteinExistence type="inferred from homology"/>
<feature type="transmembrane region" description="Helical" evidence="20">
    <location>
        <begin position="381"/>
        <end position="408"/>
    </location>
</feature>
<keyword evidence="11 20" id="KW-1133">Transmembrane helix</keyword>
<dbReference type="GO" id="GO:0051583">
    <property type="term" value="P:dopamine uptake involved in synaptic transmission"/>
    <property type="evidence" value="ECO:0007669"/>
    <property type="project" value="TreeGrafter"/>
</dbReference>
<dbReference type="PROSITE" id="PS01186">
    <property type="entry name" value="EGF_2"/>
    <property type="match status" value="3"/>
</dbReference>
<feature type="transmembrane region" description="Helical" evidence="20">
    <location>
        <begin position="127"/>
        <end position="147"/>
    </location>
</feature>
<evidence type="ECO:0000256" key="9">
    <source>
        <dbReference type="ARBA" id="ARBA00022775"/>
    </source>
</evidence>
<dbReference type="InterPro" id="IPR000175">
    <property type="entry name" value="Na/ntran_symport"/>
</dbReference>
<evidence type="ECO:0000256" key="4">
    <source>
        <dbReference type="ARBA" id="ARBA00022536"/>
    </source>
</evidence>
<evidence type="ECO:0000256" key="15">
    <source>
        <dbReference type="ARBA" id="ARBA00023180"/>
    </source>
</evidence>
<keyword evidence="10 19" id="KW-0769">Symport</keyword>
<reference evidence="22" key="1">
    <citation type="submission" date="2021-02" db="EMBL/GenBank/DDBJ databases">
        <authorList>
            <person name="Nowell W R."/>
        </authorList>
    </citation>
    <scope>NUCLEOTIDE SEQUENCE</scope>
</reference>
<dbReference type="InterPro" id="IPR000742">
    <property type="entry name" value="EGF"/>
</dbReference>
<evidence type="ECO:0000256" key="2">
    <source>
        <dbReference type="ARBA" id="ARBA00022448"/>
    </source>
</evidence>
<evidence type="ECO:0000256" key="11">
    <source>
        <dbReference type="ARBA" id="ARBA00022989"/>
    </source>
</evidence>
<evidence type="ECO:0000256" key="17">
    <source>
        <dbReference type="PIRSR" id="PIRSR600175-2"/>
    </source>
</evidence>
<feature type="transmembrane region" description="Helical" evidence="20">
    <location>
        <begin position="338"/>
        <end position="360"/>
    </location>
</feature>
<dbReference type="Pfam" id="PF00209">
    <property type="entry name" value="SNF"/>
    <property type="match status" value="1"/>
</dbReference>
<dbReference type="PRINTS" id="PR00176">
    <property type="entry name" value="NANEUSMPORT"/>
</dbReference>
<feature type="binding site" evidence="16">
    <location>
        <position position="394"/>
    </location>
    <ligand>
        <name>Na(+)</name>
        <dbReference type="ChEBI" id="CHEBI:29101"/>
        <label>1</label>
    </ligand>
</feature>
<keyword evidence="24" id="KW-1185">Reference proteome</keyword>
<dbReference type="PROSITE" id="PS00754">
    <property type="entry name" value="NA_NEUROTRAN_SYMP_2"/>
    <property type="match status" value="1"/>
</dbReference>
<evidence type="ECO:0000256" key="10">
    <source>
        <dbReference type="ARBA" id="ARBA00022847"/>
    </source>
</evidence>
<keyword evidence="7" id="KW-0732">Signal</keyword>
<protein>
    <recommendedName>
        <fullName evidence="19">Transporter</fullName>
    </recommendedName>
</protein>
<dbReference type="EMBL" id="CAJOBC010000167">
    <property type="protein sequence ID" value="CAF3548286.1"/>
    <property type="molecule type" value="Genomic_DNA"/>
</dbReference>
<dbReference type="PANTHER" id="PTHR11616:SF320">
    <property type="entry name" value="SODIUM-DEPENDENT NORADRENALINE TRANSPORTER"/>
    <property type="match status" value="1"/>
</dbReference>
<evidence type="ECO:0000313" key="23">
    <source>
        <dbReference type="EMBL" id="CAF3548286.1"/>
    </source>
</evidence>
<gene>
    <name evidence="22" type="ORF">GPM918_LOCUS1694</name>
    <name evidence="23" type="ORF">SRO942_LOCUS1694</name>
</gene>
<dbReference type="CDD" id="cd00081">
    <property type="entry name" value="Hint"/>
    <property type="match status" value="1"/>
</dbReference>
<feature type="disulfide bond" evidence="17">
    <location>
        <begin position="209"/>
        <end position="218"/>
    </location>
</feature>
<dbReference type="Gene3D" id="2.10.25.10">
    <property type="entry name" value="Laminin"/>
    <property type="match status" value="5"/>
</dbReference>
<dbReference type="PROSITE" id="PS50026">
    <property type="entry name" value="EGF_3"/>
    <property type="match status" value="5"/>
</dbReference>
<evidence type="ECO:0000256" key="20">
    <source>
        <dbReference type="SAM" id="Phobius"/>
    </source>
</evidence>
<feature type="transmembrane region" description="Helical" evidence="20">
    <location>
        <begin position="450"/>
        <end position="472"/>
    </location>
</feature>
<evidence type="ECO:0000256" key="8">
    <source>
        <dbReference type="ARBA" id="ARBA00022737"/>
    </source>
</evidence>
<dbReference type="SUPFAM" id="SSF51294">
    <property type="entry name" value="Hedgehog/intein (Hint) domain"/>
    <property type="match status" value="1"/>
</dbReference>
<feature type="disulfide bond" evidence="18">
    <location>
        <begin position="647"/>
        <end position="656"/>
    </location>
</feature>
<dbReference type="GO" id="GO:0030424">
    <property type="term" value="C:axon"/>
    <property type="evidence" value="ECO:0007669"/>
    <property type="project" value="TreeGrafter"/>
</dbReference>
<keyword evidence="15" id="KW-0325">Glycoprotein</keyword>
<dbReference type="Pfam" id="PF01079">
    <property type="entry name" value="Hint"/>
    <property type="match status" value="1"/>
</dbReference>
<dbReference type="SUPFAM" id="SSF57196">
    <property type="entry name" value="EGF/Laminin"/>
    <property type="match status" value="5"/>
</dbReference>
<keyword evidence="2 19" id="KW-0813">Transport</keyword>
<dbReference type="PROSITE" id="PS00022">
    <property type="entry name" value="EGF_1"/>
    <property type="match status" value="4"/>
</dbReference>
<keyword evidence="3" id="KW-1003">Cell membrane</keyword>
<feature type="transmembrane region" description="Helical" evidence="20">
    <location>
        <begin position="159"/>
        <end position="177"/>
    </location>
</feature>
<dbReference type="EMBL" id="CAJNOQ010000167">
    <property type="protein sequence ID" value="CAF0766732.1"/>
    <property type="molecule type" value="Genomic_DNA"/>
</dbReference>
<evidence type="ECO:0000256" key="13">
    <source>
        <dbReference type="ARBA" id="ARBA00023136"/>
    </source>
</evidence>
<dbReference type="GO" id="GO:0015874">
    <property type="term" value="P:norepinephrine transport"/>
    <property type="evidence" value="ECO:0007669"/>
    <property type="project" value="TreeGrafter"/>
</dbReference>
<dbReference type="InterPro" id="IPR003587">
    <property type="entry name" value="Hint_dom_N"/>
</dbReference>
<evidence type="ECO:0000256" key="5">
    <source>
        <dbReference type="ARBA" id="ARBA00022692"/>
    </source>
</evidence>
<feature type="transmembrane region" description="Helical" evidence="20">
    <location>
        <begin position="97"/>
        <end position="115"/>
    </location>
</feature>
<keyword evidence="8" id="KW-0677">Repeat</keyword>
<feature type="binding site" evidence="16">
    <location>
        <position position="105"/>
    </location>
    <ligand>
        <name>Na(+)</name>
        <dbReference type="ChEBI" id="CHEBI:29101"/>
        <label>1</label>
    </ligand>
</feature>
<feature type="binding site" evidence="16">
    <location>
        <position position="464"/>
    </location>
    <ligand>
        <name>Na(+)</name>
        <dbReference type="ChEBI" id="CHEBI:29101"/>
        <label>1</label>
    </ligand>
</feature>
<sequence length="1157" mass="130174">MQQAFLAIFIIYFNLRYFLLLATRSPTWSPDDGITDDQVVDDKIIVGKQRSNSSDATIISDEKYIEQNHKSLLPDKTISSVQASVQPREQWSEQMDFLLSIIGFAVDLANIWRFPYLCYKNGGGAFLIPYVLSVILGGMPLFYLELLLGQYYRQGAITCWRKICPLLAGIGWAVTVIAFYTDFYYNVVISWGLYYLFASFSKMLPWSKCNQTWNTPDCSTVDSRREFLQQCIGSINRTLNYSFEFIPNQTYPLTALSDQHSFEGSTYYENCSRLLTDKQIVSPSQEYFHLQVYRLDKQRALSLSNMGGINWQNVGCLGIIYLICFFSMWKGVKTSGKVVWFTALFPYVVLTILMVRGLFLNGSKKGIEYYIRPDLSKLKDASVWVDAASQTFFSLGPGFGVLMAFASYNDFHHNGYMSEISGRAIKDVAEQGSTLVFIVYPEAIATMPFAPVWAVFFFLMLLTLGLDSSFGGSEAIITALSDEFPILRKHREWFVGGLFLFYFLIGIPSCTDAGVYFVELLQNYAGLIQNVSPTYGKLTDPFYYQYPDWSHYLGWIFALSSIIFIPAVAIYQLLSTRGSFRTRLRIAITPWKERQRCLNPDIVIKEVCLSDDCRGGDCEIIHYQNESPCWAGGTCIDVANMDYACLCPPNYTGKDCRILLACHEYACHNGGTCIQTAYGARCNCKQHTNGDFCQYMTNDNFKVHRYDAEPPNIVNYKQLDPATLAAMASNQASVNNQQRSQFVFCLTNPCENSGTCFVTNTATTKGICVCREGYSGDYCEISASSVTSSPSNNVQTRASYCSSSPCLNEGTCVETESSQGYCRCTPEYRGAYSHCLCTPVFRGLTCNQFSYVPCGDATCHGTQGVCVANYCICKSGYAGPRCDSTDFCTAFPCQNGGTCVRTNEEPYGGCSCPPGFNGPTCSNDPCNPSPCLNSGYCVRKSDNQFYCQCRKVECFPSDARVELDNGASVEIHNVKVGSLVKVINNDNQLSYSPIIAFLHYDSQTNALYKQIHTESDTIIELSSLHLIRRKRKNNLDIDEFIWAKEVVPDDQIFVVKQNNNTVIWEKVKFIKDVWKQGLMAPLTDQGTIVVNNVHTSCYASVKSHTIGHIALTPYRLYKRFIRLTETDSTATKEIVLSYANILFHIFKNIPIVKDFIF</sequence>
<evidence type="ECO:0000256" key="12">
    <source>
        <dbReference type="ARBA" id="ARBA00023053"/>
    </source>
</evidence>
<feature type="domain" description="EGF-like" evidence="21">
    <location>
        <begin position="741"/>
        <end position="780"/>
    </location>
</feature>
<feature type="domain" description="EGF-like" evidence="21">
    <location>
        <begin position="614"/>
        <end position="657"/>
    </location>
</feature>
<keyword evidence="9" id="KW-0532">Neurotransmitter transport</keyword>
<dbReference type="GO" id="GO:0042734">
    <property type="term" value="C:presynaptic membrane"/>
    <property type="evidence" value="ECO:0007669"/>
    <property type="project" value="TreeGrafter"/>
</dbReference>
<feature type="domain" description="EGF-like" evidence="21">
    <location>
        <begin position="884"/>
        <end position="922"/>
    </location>
</feature>
<dbReference type="InterPro" id="IPR001767">
    <property type="entry name" value="Hedgehog_Hint"/>
</dbReference>
<dbReference type="PROSITE" id="PS00610">
    <property type="entry name" value="NA_NEUROTRAN_SYMP_1"/>
    <property type="match status" value="1"/>
</dbReference>
<dbReference type="FunFam" id="2.10.25.10:FF:000012">
    <property type="entry name" value="Delta-like protein"/>
    <property type="match status" value="1"/>
</dbReference>
<evidence type="ECO:0000256" key="19">
    <source>
        <dbReference type="RuleBase" id="RU003732"/>
    </source>
</evidence>
<keyword evidence="6 16" id="KW-0479">Metal-binding</keyword>
<dbReference type="OrthoDB" id="6581954at2759"/>
<feature type="binding site" evidence="16">
    <location>
        <position position="468"/>
    </location>
    <ligand>
        <name>Na(+)</name>
        <dbReference type="ChEBI" id="CHEBI:29101"/>
        <label>1</label>
    </ligand>
</feature>
<keyword evidence="5 19" id="KW-0812">Transmembrane</keyword>
<dbReference type="GO" id="GO:0046872">
    <property type="term" value="F:metal ion binding"/>
    <property type="evidence" value="ECO:0007669"/>
    <property type="project" value="UniProtKB-KW"/>
</dbReference>
<dbReference type="Pfam" id="PF00008">
    <property type="entry name" value="EGF"/>
    <property type="match status" value="2"/>
</dbReference>
<dbReference type="PANTHER" id="PTHR11616">
    <property type="entry name" value="SODIUM/CHLORIDE DEPENDENT TRANSPORTER"/>
    <property type="match status" value="1"/>
</dbReference>
<comment type="subcellular location">
    <subcellularLocation>
        <location evidence="1">Cell membrane</location>
        <topology evidence="1">Multi-pass membrane protein</topology>
    </subcellularLocation>
</comment>
<evidence type="ECO:0000256" key="14">
    <source>
        <dbReference type="ARBA" id="ARBA00023157"/>
    </source>
</evidence>
<evidence type="ECO:0000259" key="21">
    <source>
        <dbReference type="PROSITE" id="PS50026"/>
    </source>
</evidence>
<comment type="caution">
    <text evidence="22">The sequence shown here is derived from an EMBL/GenBank/DDBJ whole genome shotgun (WGS) entry which is preliminary data.</text>
</comment>
<evidence type="ECO:0000256" key="3">
    <source>
        <dbReference type="ARBA" id="ARBA00022475"/>
    </source>
</evidence>
<feature type="binding site" evidence="16">
    <location>
        <position position="106"/>
    </location>
    <ligand>
        <name>Na(+)</name>
        <dbReference type="ChEBI" id="CHEBI:29101"/>
        <label>1</label>
    </ligand>
</feature>
<evidence type="ECO:0000256" key="6">
    <source>
        <dbReference type="ARBA" id="ARBA00022723"/>
    </source>
</evidence>
<comment type="similarity">
    <text evidence="19">Belongs to the sodium:neurotransmitter symporter (SNF) (TC 2.A.22) family.</text>
</comment>
<keyword evidence="12 16" id="KW-0915">Sodium</keyword>
<comment type="caution">
    <text evidence="18">Lacks conserved residue(s) required for the propagation of feature annotation.</text>
</comment>
<dbReference type="GO" id="GO:0005330">
    <property type="term" value="F:dopamine:sodium symporter activity"/>
    <property type="evidence" value="ECO:0007669"/>
    <property type="project" value="TreeGrafter"/>
</dbReference>
<name>A0A813QGI4_9BILA</name>
<feature type="transmembrane region" description="Helical" evidence="20">
    <location>
        <begin position="552"/>
        <end position="574"/>
    </location>
</feature>
<feature type="domain" description="EGF-like" evidence="21">
    <location>
        <begin position="797"/>
        <end position="836"/>
    </location>
</feature>
<feature type="binding site" evidence="16">
    <location>
        <position position="103"/>
    </location>
    <ligand>
        <name>Na(+)</name>
        <dbReference type="ChEBI" id="CHEBI:29101"/>
        <label>1</label>
    </ligand>
</feature>
<accession>A0A813QGI4</accession>
<feature type="domain" description="EGF-like" evidence="21">
    <location>
        <begin position="658"/>
        <end position="694"/>
    </location>
</feature>
<dbReference type="AlphaFoldDB" id="A0A813QGI4"/>
<feature type="binding site" evidence="16">
    <location>
        <position position="467"/>
    </location>
    <ligand>
        <name>Na(+)</name>
        <dbReference type="ChEBI" id="CHEBI:29101"/>
        <label>1</label>
    </ligand>
</feature>
<dbReference type="InterPro" id="IPR037272">
    <property type="entry name" value="SNS_sf"/>
</dbReference>
<dbReference type="GO" id="GO:0006865">
    <property type="term" value="P:amino acid transport"/>
    <property type="evidence" value="ECO:0007669"/>
    <property type="project" value="TreeGrafter"/>
</dbReference>
<feature type="transmembrane region" description="Helical" evidence="20">
    <location>
        <begin position="493"/>
        <end position="518"/>
    </location>
</feature>
<feature type="transmembrane region" description="Helical" evidence="20">
    <location>
        <begin position="183"/>
        <end position="200"/>
    </location>
</feature>
<dbReference type="PROSITE" id="PS50267">
    <property type="entry name" value="NA_NEUROTRAN_SYMP_3"/>
    <property type="match status" value="2"/>
</dbReference>
<feature type="disulfide bond" evidence="18">
    <location>
        <begin position="770"/>
        <end position="779"/>
    </location>
</feature>
<dbReference type="InterPro" id="IPR036844">
    <property type="entry name" value="Hint_dom_sf"/>
</dbReference>
<keyword evidence="14 17" id="KW-1015">Disulfide bond</keyword>
<feature type="disulfide bond" evidence="18">
    <location>
        <begin position="893"/>
        <end position="910"/>
    </location>
</feature>
<organism evidence="22 24">
    <name type="scientific">Didymodactylos carnosus</name>
    <dbReference type="NCBI Taxonomy" id="1234261"/>
    <lineage>
        <taxon>Eukaryota</taxon>
        <taxon>Metazoa</taxon>
        <taxon>Spiralia</taxon>
        <taxon>Gnathifera</taxon>
        <taxon>Rotifera</taxon>
        <taxon>Eurotatoria</taxon>
        <taxon>Bdelloidea</taxon>
        <taxon>Philodinida</taxon>
        <taxon>Philodinidae</taxon>
        <taxon>Didymodactylos</taxon>
    </lineage>
</organism>
<evidence type="ECO:0000256" key="18">
    <source>
        <dbReference type="PROSITE-ProRule" id="PRU00076"/>
    </source>
</evidence>
<dbReference type="GO" id="GO:0016540">
    <property type="term" value="P:protein autoprocessing"/>
    <property type="evidence" value="ECO:0007669"/>
    <property type="project" value="InterPro"/>
</dbReference>
<dbReference type="Proteomes" id="UP000663829">
    <property type="component" value="Unassembled WGS sequence"/>
</dbReference>
<evidence type="ECO:0000256" key="16">
    <source>
        <dbReference type="PIRSR" id="PIRSR600175-1"/>
    </source>
</evidence>
<evidence type="ECO:0000256" key="7">
    <source>
        <dbReference type="ARBA" id="ARBA00022729"/>
    </source>
</evidence>
<feature type="disulfide bond" evidence="18">
    <location>
        <begin position="912"/>
        <end position="921"/>
    </location>
</feature>
<evidence type="ECO:0000256" key="1">
    <source>
        <dbReference type="ARBA" id="ARBA00004651"/>
    </source>
</evidence>
<dbReference type="SMART" id="SM00181">
    <property type="entry name" value="EGF"/>
    <property type="match status" value="6"/>
</dbReference>
<feature type="disulfide bond" evidence="18">
    <location>
        <begin position="684"/>
        <end position="693"/>
    </location>
</feature>
<keyword evidence="4 18" id="KW-0245">EGF-like domain</keyword>
<dbReference type="CDD" id="cd00054">
    <property type="entry name" value="EGF_CA"/>
    <property type="match status" value="3"/>
</dbReference>
<feature type="binding site" evidence="16">
    <location>
        <position position="110"/>
    </location>
    <ligand>
        <name>Na(+)</name>
        <dbReference type="ChEBI" id="CHEBI:29101"/>
        <label>1</label>
    </ligand>
</feature>
<dbReference type="Gene3D" id="2.170.16.10">
    <property type="entry name" value="Hedgehog/Intein (Hint) domain"/>
    <property type="match status" value="1"/>
</dbReference>
<dbReference type="SUPFAM" id="SSF161070">
    <property type="entry name" value="SNF-like"/>
    <property type="match status" value="1"/>
</dbReference>
<evidence type="ECO:0000313" key="24">
    <source>
        <dbReference type="Proteomes" id="UP000663829"/>
    </source>
</evidence>
<dbReference type="SMART" id="SM00306">
    <property type="entry name" value="HintN"/>
    <property type="match status" value="1"/>
</dbReference>
<evidence type="ECO:0000313" key="22">
    <source>
        <dbReference type="EMBL" id="CAF0766732.1"/>
    </source>
</evidence>